<dbReference type="InterPro" id="IPR051783">
    <property type="entry name" value="NAD(P)-dependent_oxidoreduct"/>
</dbReference>
<accession>A0A381XIZ4</accession>
<feature type="non-terminal residue" evidence="2">
    <location>
        <position position="235"/>
    </location>
</feature>
<dbReference type="AlphaFoldDB" id="A0A381XIZ4"/>
<proteinExistence type="predicted"/>
<dbReference type="GO" id="GO:0004029">
    <property type="term" value="F:aldehyde dehydrogenase (NAD+) activity"/>
    <property type="evidence" value="ECO:0007669"/>
    <property type="project" value="TreeGrafter"/>
</dbReference>
<dbReference type="PANTHER" id="PTHR48079:SF6">
    <property type="entry name" value="NAD(P)-BINDING DOMAIN-CONTAINING PROTEIN-RELATED"/>
    <property type="match status" value="1"/>
</dbReference>
<sequence>VSNTTDGVNAVKQALIIGCGYTGMRLAAGLQQMGFRITGTARSEKRLLGMRNAGIDPVSGSLEAAETLEQFYQLDPELVAYFVPPQEREQDPLAAVLGALSNSSLEAFLYASSTSVYGDHAGKWVDETTPVAPDNPHDAARVAAERLVVNAAQTVAMPTRICRITGIYGPGRTLRRPLASGAYTLVKDHDTWVARIHVDDLVTGLIAAWQRGADGQVYNLVDQRPHRASEFSCLA</sequence>
<organism evidence="2">
    <name type="scientific">marine metagenome</name>
    <dbReference type="NCBI Taxonomy" id="408172"/>
    <lineage>
        <taxon>unclassified sequences</taxon>
        <taxon>metagenomes</taxon>
        <taxon>ecological metagenomes</taxon>
    </lineage>
</organism>
<dbReference type="InterPro" id="IPR001509">
    <property type="entry name" value="Epimerase_deHydtase"/>
</dbReference>
<name>A0A381XIZ4_9ZZZZ</name>
<evidence type="ECO:0000313" key="2">
    <source>
        <dbReference type="EMBL" id="SVA64570.1"/>
    </source>
</evidence>
<dbReference type="PANTHER" id="PTHR48079">
    <property type="entry name" value="PROTEIN YEEZ"/>
    <property type="match status" value="1"/>
</dbReference>
<dbReference type="InterPro" id="IPR036291">
    <property type="entry name" value="NAD(P)-bd_dom_sf"/>
</dbReference>
<evidence type="ECO:0000259" key="1">
    <source>
        <dbReference type="Pfam" id="PF01370"/>
    </source>
</evidence>
<feature type="domain" description="NAD-dependent epimerase/dehydratase" evidence="1">
    <location>
        <begin position="15"/>
        <end position="220"/>
    </location>
</feature>
<reference evidence="2" key="1">
    <citation type="submission" date="2018-05" db="EMBL/GenBank/DDBJ databases">
        <authorList>
            <person name="Lanie J.A."/>
            <person name="Ng W.-L."/>
            <person name="Kazmierczak K.M."/>
            <person name="Andrzejewski T.M."/>
            <person name="Davidsen T.M."/>
            <person name="Wayne K.J."/>
            <person name="Tettelin H."/>
            <person name="Glass J.I."/>
            <person name="Rusch D."/>
            <person name="Podicherti R."/>
            <person name="Tsui H.-C.T."/>
            <person name="Winkler M.E."/>
        </authorList>
    </citation>
    <scope>NUCLEOTIDE SEQUENCE</scope>
</reference>
<protein>
    <recommendedName>
        <fullName evidence="1">NAD-dependent epimerase/dehydratase domain-containing protein</fullName>
    </recommendedName>
</protein>
<feature type="non-terminal residue" evidence="2">
    <location>
        <position position="1"/>
    </location>
</feature>
<dbReference type="GO" id="GO:0005737">
    <property type="term" value="C:cytoplasm"/>
    <property type="evidence" value="ECO:0007669"/>
    <property type="project" value="TreeGrafter"/>
</dbReference>
<dbReference type="SUPFAM" id="SSF51735">
    <property type="entry name" value="NAD(P)-binding Rossmann-fold domains"/>
    <property type="match status" value="1"/>
</dbReference>
<dbReference type="Pfam" id="PF01370">
    <property type="entry name" value="Epimerase"/>
    <property type="match status" value="1"/>
</dbReference>
<gene>
    <name evidence="2" type="ORF">METZ01_LOCUS117424</name>
</gene>
<dbReference type="Gene3D" id="3.40.50.720">
    <property type="entry name" value="NAD(P)-binding Rossmann-like Domain"/>
    <property type="match status" value="1"/>
</dbReference>
<dbReference type="EMBL" id="UINC01015313">
    <property type="protein sequence ID" value="SVA64570.1"/>
    <property type="molecule type" value="Genomic_DNA"/>
</dbReference>